<dbReference type="AlphaFoldDB" id="A0A212JRX0"/>
<name>A0A212JRX0_9FIRM</name>
<evidence type="ECO:0000313" key="2">
    <source>
        <dbReference type="EMBL" id="SBW02190.1"/>
    </source>
</evidence>
<keyword evidence="1" id="KW-0812">Transmembrane</keyword>
<proteinExistence type="predicted"/>
<keyword evidence="1" id="KW-0472">Membrane</keyword>
<feature type="transmembrane region" description="Helical" evidence="1">
    <location>
        <begin position="6"/>
        <end position="26"/>
    </location>
</feature>
<reference evidence="2" key="1">
    <citation type="submission" date="2016-04" db="EMBL/GenBank/DDBJ databases">
        <authorList>
            <person name="Evans L.H."/>
            <person name="Alamgir A."/>
            <person name="Owens N."/>
            <person name="Weber N.D."/>
            <person name="Virtaneva K."/>
            <person name="Barbian K."/>
            <person name="Babar A."/>
            <person name="Rosenke K."/>
        </authorList>
    </citation>
    <scope>NUCLEOTIDE SEQUENCE</scope>
    <source>
        <strain evidence="2">86</strain>
    </source>
</reference>
<sequence length="52" mass="5836">MDIWSALLPLLCLLSGGGVIAALLVYRGRRQKPDRKELPTDPLADLFIDREE</sequence>
<organism evidence="2">
    <name type="scientific">uncultured Eubacteriales bacterium</name>
    <dbReference type="NCBI Taxonomy" id="172733"/>
    <lineage>
        <taxon>Bacteria</taxon>
        <taxon>Bacillati</taxon>
        <taxon>Bacillota</taxon>
        <taxon>Clostridia</taxon>
        <taxon>Eubacteriales</taxon>
        <taxon>environmental samples</taxon>
    </lineage>
</organism>
<evidence type="ECO:0000256" key="1">
    <source>
        <dbReference type="SAM" id="Phobius"/>
    </source>
</evidence>
<protein>
    <submittedName>
        <fullName evidence="2">Uncharacterized protein</fullName>
    </submittedName>
</protein>
<keyword evidence="1" id="KW-1133">Transmembrane helix</keyword>
<gene>
    <name evidence="2" type="ORF">KL86CLO1_11607</name>
</gene>
<dbReference type="EMBL" id="FLUN01000001">
    <property type="protein sequence ID" value="SBW02190.1"/>
    <property type="molecule type" value="Genomic_DNA"/>
</dbReference>
<accession>A0A212JRX0</accession>